<feature type="transmembrane region" description="Helical" evidence="1">
    <location>
        <begin position="31"/>
        <end position="51"/>
    </location>
</feature>
<name>A0A098EKZ7_9BACL</name>
<keyword evidence="3" id="KW-1185">Reference proteome</keyword>
<protein>
    <recommendedName>
        <fullName evidence="4">4-hydroxy-3-methylbut-2-en-1-yl diphosphate synthase</fullName>
    </recommendedName>
</protein>
<reference evidence="2 3" key="1">
    <citation type="submission" date="2014-09" db="EMBL/GenBank/DDBJ databases">
        <authorList>
            <person name="Urmite Genomes Urmite Genomes"/>
        </authorList>
    </citation>
    <scope>NUCLEOTIDE SEQUENCE [LARGE SCALE GENOMIC DNA]</scope>
    <source>
        <strain evidence="2 3">ES2</strain>
    </source>
</reference>
<accession>A0A098EKZ7</accession>
<sequence>MNLYQLFKASLMEPKKQAAVRIMTIGKILRFVFVFILFMTVISFIELSLGLSDTASDVEGLLQFVEEIEFLLYPFAFVFLFVSTTLYHFLKISFFALVGLLFIKLKKRKGEYRHLWRTAALAVTIPTLISFVFSFIGADLWVSAATSLLTVLYLYLATNYYPKQPAKKV</sequence>
<dbReference type="RefSeq" id="WP_052651772.1">
    <property type="nucleotide sequence ID" value="NZ_CCXS01000001.1"/>
</dbReference>
<evidence type="ECO:0000313" key="3">
    <source>
        <dbReference type="Proteomes" id="UP000043699"/>
    </source>
</evidence>
<dbReference type="Proteomes" id="UP000043699">
    <property type="component" value="Unassembled WGS sequence"/>
</dbReference>
<dbReference type="AlphaFoldDB" id="A0A098EKZ7"/>
<dbReference type="InterPro" id="IPR009574">
    <property type="entry name" value="DUF1189"/>
</dbReference>
<dbReference type="STRING" id="1499687.BN1080_01912"/>
<keyword evidence="1" id="KW-0812">Transmembrane</keyword>
<organism evidence="2 3">
    <name type="scientific">Planococcus massiliensis</name>
    <dbReference type="NCBI Taxonomy" id="1499687"/>
    <lineage>
        <taxon>Bacteria</taxon>
        <taxon>Bacillati</taxon>
        <taxon>Bacillota</taxon>
        <taxon>Bacilli</taxon>
        <taxon>Bacillales</taxon>
        <taxon>Caryophanaceae</taxon>
        <taxon>Planococcus</taxon>
    </lineage>
</organism>
<feature type="transmembrane region" description="Helical" evidence="1">
    <location>
        <begin position="71"/>
        <end position="103"/>
    </location>
</feature>
<keyword evidence="1" id="KW-1133">Transmembrane helix</keyword>
<evidence type="ECO:0000313" key="2">
    <source>
        <dbReference type="EMBL" id="CEG22974.1"/>
    </source>
</evidence>
<gene>
    <name evidence="2" type="ORF">BN1080_01912</name>
</gene>
<keyword evidence="1" id="KW-0472">Membrane</keyword>
<feature type="transmembrane region" description="Helical" evidence="1">
    <location>
        <begin position="142"/>
        <end position="161"/>
    </location>
</feature>
<evidence type="ECO:0008006" key="4">
    <source>
        <dbReference type="Google" id="ProtNLM"/>
    </source>
</evidence>
<dbReference type="OrthoDB" id="1903376at2"/>
<dbReference type="Pfam" id="PF06691">
    <property type="entry name" value="DUF1189"/>
    <property type="match status" value="1"/>
</dbReference>
<evidence type="ECO:0000256" key="1">
    <source>
        <dbReference type="SAM" id="Phobius"/>
    </source>
</evidence>
<feature type="transmembrane region" description="Helical" evidence="1">
    <location>
        <begin position="115"/>
        <end position="136"/>
    </location>
</feature>
<proteinExistence type="predicted"/>
<dbReference type="EMBL" id="CCXS01000001">
    <property type="protein sequence ID" value="CEG22974.1"/>
    <property type="molecule type" value="Genomic_DNA"/>
</dbReference>